<dbReference type="RefSeq" id="WP_184923336.1">
    <property type="nucleotide sequence ID" value="NZ_JACHMO010000001.1"/>
</dbReference>
<dbReference type="Proteomes" id="UP000552097">
    <property type="component" value="Unassembled WGS sequence"/>
</dbReference>
<dbReference type="InterPro" id="IPR011989">
    <property type="entry name" value="ARM-like"/>
</dbReference>
<comment type="caution">
    <text evidence="1">The sequence shown here is derived from an EMBL/GenBank/DDBJ whole genome shotgun (WGS) entry which is preliminary data.</text>
</comment>
<evidence type="ECO:0000313" key="1">
    <source>
        <dbReference type="EMBL" id="MBB5805075.1"/>
    </source>
</evidence>
<dbReference type="InterPro" id="IPR016024">
    <property type="entry name" value="ARM-type_fold"/>
</dbReference>
<organism evidence="1 2">
    <name type="scientific">Saccharothrix ecbatanensis</name>
    <dbReference type="NCBI Taxonomy" id="1105145"/>
    <lineage>
        <taxon>Bacteria</taxon>
        <taxon>Bacillati</taxon>
        <taxon>Actinomycetota</taxon>
        <taxon>Actinomycetes</taxon>
        <taxon>Pseudonocardiales</taxon>
        <taxon>Pseudonocardiaceae</taxon>
        <taxon>Saccharothrix</taxon>
    </lineage>
</organism>
<gene>
    <name evidence="1" type="ORF">F4560_004843</name>
</gene>
<dbReference type="InterPro" id="IPR004155">
    <property type="entry name" value="PBS_lyase_HEAT"/>
</dbReference>
<dbReference type="SUPFAM" id="SSF48371">
    <property type="entry name" value="ARM repeat"/>
    <property type="match status" value="1"/>
</dbReference>
<dbReference type="EMBL" id="JACHMO010000001">
    <property type="protein sequence ID" value="MBB5805075.1"/>
    <property type="molecule type" value="Genomic_DNA"/>
</dbReference>
<dbReference type="SMART" id="SM00567">
    <property type="entry name" value="EZ_HEAT"/>
    <property type="match status" value="2"/>
</dbReference>
<proteinExistence type="predicted"/>
<accession>A0A7W9M2K5</accession>
<sequence>MLSSDSALAAVLDVESPDRRAHIRSLIDSTEEGLDDKILALLEDHSAVRAELCRILAERDRDRDPSYVLAYFAQQPKPGRKPGRIDAWMRSQAYRSPLGIVHGIPRLRRASAIEHYRRDVTSWRTTRRFSAVLSLGDTADPAALPLVVKALRDRKWYIRAEAAVALRRLIRDGAVAPEAVESVADALVACLSHRRPKVVEHAAAALSAPLLRDRLVEARRSSRLKPASAALVDAALEGKVPALPPIWVGDVEGE</sequence>
<protein>
    <submittedName>
        <fullName evidence="1">HEAT repeat protein</fullName>
    </submittedName>
</protein>
<evidence type="ECO:0000313" key="2">
    <source>
        <dbReference type="Proteomes" id="UP000552097"/>
    </source>
</evidence>
<dbReference type="Pfam" id="PF13646">
    <property type="entry name" value="HEAT_2"/>
    <property type="match status" value="1"/>
</dbReference>
<dbReference type="AlphaFoldDB" id="A0A7W9M2K5"/>
<name>A0A7W9M2K5_9PSEU</name>
<keyword evidence="2" id="KW-1185">Reference proteome</keyword>
<dbReference type="Gene3D" id="1.25.10.10">
    <property type="entry name" value="Leucine-rich Repeat Variant"/>
    <property type="match status" value="1"/>
</dbReference>
<reference evidence="1 2" key="1">
    <citation type="submission" date="2020-08" db="EMBL/GenBank/DDBJ databases">
        <title>Sequencing the genomes of 1000 actinobacteria strains.</title>
        <authorList>
            <person name="Klenk H.-P."/>
        </authorList>
    </citation>
    <scope>NUCLEOTIDE SEQUENCE [LARGE SCALE GENOMIC DNA]</scope>
    <source>
        <strain evidence="1 2">DSM 45486</strain>
    </source>
</reference>